<evidence type="ECO:0000313" key="3">
    <source>
        <dbReference type="Proteomes" id="UP001366166"/>
    </source>
</evidence>
<protein>
    <recommendedName>
        <fullName evidence="4">Lipoprotein</fullName>
    </recommendedName>
</protein>
<keyword evidence="1" id="KW-0732">Signal</keyword>
<evidence type="ECO:0000256" key="1">
    <source>
        <dbReference type="SAM" id="SignalP"/>
    </source>
</evidence>
<sequence length="157" mass="16388">MKALPALVILLAVTLCGCVTVPPAQQGPIMIPGSMFKLDDGTEFAFAIQRSSGTGIMTARNLKTGETFTGKYTAMLVDGSVSTGAYQNAWGFNAGTVTTSKAATKAVGKGILRGDQGTVISISLNIKPSWDYRVNPSGFGEGTDNKGVKYQVQFGGQ</sequence>
<feature type="signal peptide" evidence="1">
    <location>
        <begin position="1"/>
        <end position="26"/>
    </location>
</feature>
<organism evidence="2 3">
    <name type="scientific">Desulfoferula mesophila</name>
    <dbReference type="NCBI Taxonomy" id="3058419"/>
    <lineage>
        <taxon>Bacteria</taxon>
        <taxon>Pseudomonadati</taxon>
        <taxon>Thermodesulfobacteriota</taxon>
        <taxon>Desulfarculia</taxon>
        <taxon>Desulfarculales</taxon>
        <taxon>Desulfarculaceae</taxon>
        <taxon>Desulfoferula</taxon>
    </lineage>
</organism>
<dbReference type="AlphaFoldDB" id="A0AAU9E9Y6"/>
<reference evidence="3" key="1">
    <citation type="journal article" date="2023" name="Arch. Microbiol.">
        <title>Desulfoferula mesophilus gen. nov. sp. nov., a mesophilic sulfate-reducing bacterium isolated from a brackish lake sediment.</title>
        <authorList>
            <person name="Watanabe T."/>
            <person name="Yabe T."/>
            <person name="Tsuji J.M."/>
            <person name="Fukui M."/>
        </authorList>
    </citation>
    <scope>NUCLEOTIDE SEQUENCE [LARGE SCALE GENOMIC DNA]</scope>
    <source>
        <strain evidence="3">12FAK</strain>
    </source>
</reference>
<dbReference type="KEGG" id="dmp:FAK_09870"/>
<evidence type="ECO:0000313" key="2">
    <source>
        <dbReference type="EMBL" id="BEQ13921.1"/>
    </source>
</evidence>
<gene>
    <name evidence="2" type="ORF">FAK_09870</name>
</gene>
<evidence type="ECO:0008006" key="4">
    <source>
        <dbReference type="Google" id="ProtNLM"/>
    </source>
</evidence>
<accession>A0AAU9E9Y6</accession>
<keyword evidence="3" id="KW-1185">Reference proteome</keyword>
<dbReference type="RefSeq" id="WP_338605651.1">
    <property type="nucleotide sequence ID" value="NZ_AP028679.1"/>
</dbReference>
<dbReference type="EMBL" id="AP028679">
    <property type="protein sequence ID" value="BEQ13921.1"/>
    <property type="molecule type" value="Genomic_DNA"/>
</dbReference>
<proteinExistence type="predicted"/>
<dbReference type="Proteomes" id="UP001366166">
    <property type="component" value="Chromosome"/>
</dbReference>
<feature type="chain" id="PRO_5043806968" description="Lipoprotein" evidence="1">
    <location>
        <begin position="27"/>
        <end position="157"/>
    </location>
</feature>
<dbReference type="PROSITE" id="PS51257">
    <property type="entry name" value="PROKAR_LIPOPROTEIN"/>
    <property type="match status" value="1"/>
</dbReference>
<name>A0AAU9E9Y6_9BACT</name>